<reference evidence="1 2" key="1">
    <citation type="submission" date="2019-03" db="EMBL/GenBank/DDBJ databases">
        <title>Single cell metagenomics reveals metabolic interactions within the superorganism composed of flagellate Streblomastix strix and complex community of Bacteroidetes bacteria on its surface.</title>
        <authorList>
            <person name="Treitli S.C."/>
            <person name="Kolisko M."/>
            <person name="Husnik F."/>
            <person name="Keeling P."/>
            <person name="Hampl V."/>
        </authorList>
    </citation>
    <scope>NUCLEOTIDE SEQUENCE [LARGE SCALE GENOMIC DNA]</scope>
    <source>
        <strain evidence="1">ST1C</strain>
    </source>
</reference>
<dbReference type="Proteomes" id="UP000324800">
    <property type="component" value="Unassembled WGS sequence"/>
</dbReference>
<proteinExistence type="predicted"/>
<comment type="caution">
    <text evidence="1">The sequence shown here is derived from an EMBL/GenBank/DDBJ whole genome shotgun (WGS) entry which is preliminary data.</text>
</comment>
<dbReference type="OrthoDB" id="2113814at2759"/>
<evidence type="ECO:0000313" key="1">
    <source>
        <dbReference type="EMBL" id="KAA6332768.1"/>
    </source>
</evidence>
<dbReference type="EMBL" id="SNRW01042337">
    <property type="protein sequence ID" value="KAA6332768.1"/>
    <property type="molecule type" value="Genomic_DNA"/>
</dbReference>
<dbReference type="GO" id="GO:0009507">
    <property type="term" value="C:chloroplast"/>
    <property type="evidence" value="ECO:0007669"/>
    <property type="project" value="TreeGrafter"/>
</dbReference>
<evidence type="ECO:0000313" key="2">
    <source>
        <dbReference type="Proteomes" id="UP000324800"/>
    </source>
</evidence>
<feature type="non-terminal residue" evidence="1">
    <location>
        <position position="1"/>
    </location>
</feature>
<protein>
    <submittedName>
        <fullName evidence="1">Uncharacterized protein</fullName>
    </submittedName>
</protein>
<dbReference type="PANTHER" id="PTHR10292:SF1">
    <property type="entry name" value="CLATHRIN HEAVY CHAIN"/>
    <property type="match status" value="1"/>
</dbReference>
<gene>
    <name evidence="1" type="ORF">EZS28_053241</name>
</gene>
<organism evidence="1 2">
    <name type="scientific">Streblomastix strix</name>
    <dbReference type="NCBI Taxonomy" id="222440"/>
    <lineage>
        <taxon>Eukaryota</taxon>
        <taxon>Metamonada</taxon>
        <taxon>Preaxostyla</taxon>
        <taxon>Oxymonadida</taxon>
        <taxon>Streblomastigidae</taxon>
        <taxon>Streblomastix</taxon>
    </lineage>
</organism>
<sequence>SIPSTFEENDLGFSFLRAAVHIQQLKEVEIVVRDSTHYDAVEMRDFLMEKNLPDSKSLMILCDKHNFVLSKDINSAEQS</sequence>
<dbReference type="GO" id="GO:0032051">
    <property type="term" value="F:clathrin light chain binding"/>
    <property type="evidence" value="ECO:0007669"/>
    <property type="project" value="TreeGrafter"/>
</dbReference>
<dbReference type="GO" id="GO:0005886">
    <property type="term" value="C:plasma membrane"/>
    <property type="evidence" value="ECO:0007669"/>
    <property type="project" value="TreeGrafter"/>
</dbReference>
<accession>A0A5J4RGT4</accession>
<dbReference type="GO" id="GO:0071439">
    <property type="term" value="C:clathrin complex"/>
    <property type="evidence" value="ECO:0007669"/>
    <property type="project" value="TreeGrafter"/>
</dbReference>
<dbReference type="GO" id="GO:0005794">
    <property type="term" value="C:Golgi apparatus"/>
    <property type="evidence" value="ECO:0007669"/>
    <property type="project" value="TreeGrafter"/>
</dbReference>
<dbReference type="GO" id="GO:0006898">
    <property type="term" value="P:receptor-mediated endocytosis"/>
    <property type="evidence" value="ECO:0007669"/>
    <property type="project" value="TreeGrafter"/>
</dbReference>
<dbReference type="PANTHER" id="PTHR10292">
    <property type="entry name" value="CLATHRIN HEAVY CHAIN RELATED"/>
    <property type="match status" value="1"/>
</dbReference>
<dbReference type="AlphaFoldDB" id="A0A5J4RGT4"/>
<name>A0A5J4RGT4_9EUKA</name>